<sequence length="424" mass="47644">MWVFLFIYPVTNKQDFSSLLTEIDRILSGVISSLVHPQEVTSETIIATRQHLESARVMLSPLLLPDQTPEVARWSLGMEVQPPGVKIVFFRESQGLIDLYPLSWSLATGTSDRLPCSQVDEYLISWLSNRDFSADSWLWEALERLESIVISDDGETCTDDLKKALLRAQLIPPDRLSSIETAIATALAYIPTSSQPQPQTLLVIEGKREITTLAIVEVPPQTCSLSRQAIAMSHFNYGENTYEQAILSQLIYPLWRSFLPLSLSDLTDTNPLKKSLLAAAKLTKLILQEESEFTSSLAGHTWTVSRSDLSRKIILPYLDNLKQKVNDLLEKQQKSLEDIDRIIFSGNFFLTIWPYFLTEIQQEFADCNLESPSLAPLDLAQGKLSQVEGQENFSPAILGLGRLCLFSALRGEKVNNAKKNQPQQ</sequence>
<accession>A0A552EXH3</accession>
<dbReference type="AlphaFoldDB" id="A0A552EXH3"/>
<comment type="caution">
    <text evidence="1">The sequence shown here is derived from an EMBL/GenBank/DDBJ whole genome shotgun (WGS) entry which is preliminary data.</text>
</comment>
<dbReference type="Proteomes" id="UP000317708">
    <property type="component" value="Unassembled WGS sequence"/>
</dbReference>
<evidence type="ECO:0000313" key="1">
    <source>
        <dbReference type="EMBL" id="TRU39170.1"/>
    </source>
</evidence>
<evidence type="ECO:0000313" key="2">
    <source>
        <dbReference type="Proteomes" id="UP000317708"/>
    </source>
</evidence>
<reference evidence="1 2" key="1">
    <citation type="submission" date="2019-01" db="EMBL/GenBank/DDBJ databases">
        <title>Coherence of Microcystis species and biogeography revealed through population genomics.</title>
        <authorList>
            <person name="Perez-Carrascal O.M."/>
            <person name="Terrat Y."/>
            <person name="Giani A."/>
            <person name="Fortin N."/>
            <person name="Tromas N."/>
            <person name="Shapiro B.J."/>
        </authorList>
    </citation>
    <scope>NUCLEOTIDE SEQUENCE [LARGE SCALE GENOMIC DNA]</scope>
    <source>
        <strain evidence="1">Ma_MB_S_20031200_S102</strain>
    </source>
</reference>
<organism evidence="1 2">
    <name type="scientific">Microcystis aeruginosa Ma_MB_S_20031200_S102</name>
    <dbReference type="NCBI Taxonomy" id="2486254"/>
    <lineage>
        <taxon>Bacteria</taxon>
        <taxon>Bacillati</taxon>
        <taxon>Cyanobacteriota</taxon>
        <taxon>Cyanophyceae</taxon>
        <taxon>Oscillatoriophycideae</taxon>
        <taxon>Chroococcales</taxon>
        <taxon>Microcystaceae</taxon>
        <taxon>Microcystis</taxon>
    </lineage>
</organism>
<dbReference type="EMBL" id="SFBI01000067">
    <property type="protein sequence ID" value="TRU39170.1"/>
    <property type="molecule type" value="Genomic_DNA"/>
</dbReference>
<protein>
    <submittedName>
        <fullName evidence="1">Uncharacterized protein</fullName>
    </submittedName>
</protein>
<name>A0A552EXH3_MICAE</name>
<gene>
    <name evidence="1" type="ORF">EWV92_06890</name>
</gene>
<proteinExistence type="predicted"/>